<feature type="compositionally biased region" description="Low complexity" evidence="6">
    <location>
        <begin position="1653"/>
        <end position="1674"/>
    </location>
</feature>
<feature type="compositionally biased region" description="Basic and acidic residues" evidence="6">
    <location>
        <begin position="1730"/>
        <end position="1740"/>
    </location>
</feature>
<keyword evidence="3" id="KW-0507">mRNA processing</keyword>
<feature type="region of interest" description="Disordered" evidence="6">
    <location>
        <begin position="643"/>
        <end position="680"/>
    </location>
</feature>
<evidence type="ECO:0000313" key="9">
    <source>
        <dbReference type="Proteomes" id="UP000230750"/>
    </source>
</evidence>
<gene>
    <name evidence="8" type="ORF">BSL78_24247</name>
</gene>
<dbReference type="PANTHER" id="PTHR23185:SF0">
    <property type="entry name" value="PROTEIN VIRILIZER HOMOLOG"/>
    <property type="match status" value="1"/>
</dbReference>
<dbReference type="InterPro" id="IPR026736">
    <property type="entry name" value="Virilizer"/>
</dbReference>
<comment type="caution">
    <text evidence="8">The sequence shown here is derived from an EMBL/GenBank/DDBJ whole genome shotgun (WGS) entry which is preliminary data.</text>
</comment>
<comment type="subcellular location">
    <subcellularLocation>
        <location evidence="1">Nucleus</location>
    </subcellularLocation>
</comment>
<feature type="compositionally biased region" description="Polar residues" evidence="6">
    <location>
        <begin position="1635"/>
        <end position="1652"/>
    </location>
</feature>
<keyword evidence="9" id="KW-1185">Reference proteome</keyword>
<feature type="compositionally biased region" description="Basic and acidic residues" evidence="6">
    <location>
        <begin position="131"/>
        <end position="143"/>
    </location>
</feature>
<feature type="compositionally biased region" description="Polar residues" evidence="6">
    <location>
        <begin position="1579"/>
        <end position="1588"/>
    </location>
</feature>
<dbReference type="GO" id="GO:0008380">
    <property type="term" value="P:RNA splicing"/>
    <property type="evidence" value="ECO:0007669"/>
    <property type="project" value="UniProtKB-KW"/>
</dbReference>
<keyword evidence="4" id="KW-0508">mRNA splicing</keyword>
<evidence type="ECO:0000256" key="3">
    <source>
        <dbReference type="ARBA" id="ARBA00022664"/>
    </source>
</evidence>
<comment type="similarity">
    <text evidence="2">Belongs to the vir family.</text>
</comment>
<dbReference type="GO" id="GO:0003723">
    <property type="term" value="F:RNA binding"/>
    <property type="evidence" value="ECO:0007669"/>
    <property type="project" value="TreeGrafter"/>
</dbReference>
<feature type="compositionally biased region" description="Basic and acidic residues" evidence="6">
    <location>
        <begin position="319"/>
        <end position="337"/>
    </location>
</feature>
<evidence type="ECO:0000256" key="2">
    <source>
        <dbReference type="ARBA" id="ARBA00008371"/>
    </source>
</evidence>
<dbReference type="PANTHER" id="PTHR23185">
    <property type="entry name" value="PROTEIN VIRILIZER HOMOLOG"/>
    <property type="match status" value="1"/>
</dbReference>
<dbReference type="GO" id="GO:0005634">
    <property type="term" value="C:nucleus"/>
    <property type="evidence" value="ECO:0007669"/>
    <property type="project" value="UniProtKB-SubCell"/>
</dbReference>
<feature type="region of interest" description="Disordered" evidence="6">
    <location>
        <begin position="1618"/>
        <end position="1785"/>
    </location>
</feature>
<evidence type="ECO:0000259" key="7">
    <source>
        <dbReference type="Pfam" id="PF15912"/>
    </source>
</evidence>
<evidence type="ECO:0000256" key="6">
    <source>
        <dbReference type="SAM" id="MobiDB-lite"/>
    </source>
</evidence>
<organism evidence="8 9">
    <name type="scientific">Stichopus japonicus</name>
    <name type="common">Sea cucumber</name>
    <dbReference type="NCBI Taxonomy" id="307972"/>
    <lineage>
        <taxon>Eukaryota</taxon>
        <taxon>Metazoa</taxon>
        <taxon>Echinodermata</taxon>
        <taxon>Eleutherozoa</taxon>
        <taxon>Echinozoa</taxon>
        <taxon>Holothuroidea</taxon>
        <taxon>Aspidochirotacea</taxon>
        <taxon>Aspidochirotida</taxon>
        <taxon>Stichopodidae</taxon>
        <taxon>Apostichopus</taxon>
    </lineage>
</organism>
<dbReference type="Pfam" id="PF15912">
    <property type="entry name" value="VIR_N"/>
    <property type="match status" value="1"/>
</dbReference>
<evidence type="ECO:0000313" key="8">
    <source>
        <dbReference type="EMBL" id="PIK38911.1"/>
    </source>
</evidence>
<dbReference type="InterPro" id="IPR016024">
    <property type="entry name" value="ARM-type_fold"/>
</dbReference>
<feature type="domain" description="Virilizer N-terminal" evidence="7">
    <location>
        <begin position="3"/>
        <end position="218"/>
    </location>
</feature>
<dbReference type="EMBL" id="MRZV01001301">
    <property type="protein sequence ID" value="PIK38911.1"/>
    <property type="molecule type" value="Genomic_DNA"/>
</dbReference>
<feature type="compositionally biased region" description="Basic and acidic residues" evidence="6">
    <location>
        <begin position="294"/>
        <end position="303"/>
    </location>
</feature>
<dbReference type="GO" id="GO:0036396">
    <property type="term" value="C:RNA N6-methyladenosine methyltransferase complex"/>
    <property type="evidence" value="ECO:0007669"/>
    <property type="project" value="TreeGrafter"/>
</dbReference>
<feature type="compositionally biased region" description="Acidic residues" evidence="6">
    <location>
        <begin position="284"/>
        <end position="293"/>
    </location>
</feature>
<protein>
    <recommendedName>
        <fullName evidence="7">Virilizer N-terminal domain-containing protein</fullName>
    </recommendedName>
</protein>
<feature type="region of interest" description="Disordered" evidence="6">
    <location>
        <begin position="1563"/>
        <end position="1588"/>
    </location>
</feature>
<evidence type="ECO:0000256" key="1">
    <source>
        <dbReference type="ARBA" id="ARBA00004123"/>
    </source>
</evidence>
<evidence type="ECO:0000256" key="4">
    <source>
        <dbReference type="ARBA" id="ARBA00023187"/>
    </source>
</evidence>
<dbReference type="OrthoDB" id="2011702at2759"/>
<feature type="compositionally biased region" description="Pro residues" evidence="6">
    <location>
        <begin position="251"/>
        <end position="261"/>
    </location>
</feature>
<dbReference type="STRING" id="307972.A0A2G8JT24"/>
<dbReference type="InterPro" id="IPR031801">
    <property type="entry name" value="VIR_N"/>
</dbReference>
<dbReference type="GO" id="GO:0006397">
    <property type="term" value="P:mRNA processing"/>
    <property type="evidence" value="ECO:0007669"/>
    <property type="project" value="UniProtKB-KW"/>
</dbReference>
<feature type="compositionally biased region" description="Basic and acidic residues" evidence="6">
    <location>
        <begin position="1563"/>
        <end position="1572"/>
    </location>
</feature>
<name>A0A2G8JT24_STIJA</name>
<reference evidence="8 9" key="1">
    <citation type="journal article" date="2017" name="PLoS Biol.">
        <title>The sea cucumber genome provides insights into morphological evolution and visceral regeneration.</title>
        <authorList>
            <person name="Zhang X."/>
            <person name="Sun L."/>
            <person name="Yuan J."/>
            <person name="Sun Y."/>
            <person name="Gao Y."/>
            <person name="Zhang L."/>
            <person name="Li S."/>
            <person name="Dai H."/>
            <person name="Hamel J.F."/>
            <person name="Liu C."/>
            <person name="Yu Y."/>
            <person name="Liu S."/>
            <person name="Lin W."/>
            <person name="Guo K."/>
            <person name="Jin S."/>
            <person name="Xu P."/>
            <person name="Storey K.B."/>
            <person name="Huan P."/>
            <person name="Zhang T."/>
            <person name="Zhou Y."/>
            <person name="Zhang J."/>
            <person name="Lin C."/>
            <person name="Li X."/>
            <person name="Xing L."/>
            <person name="Huo D."/>
            <person name="Sun M."/>
            <person name="Wang L."/>
            <person name="Mercier A."/>
            <person name="Li F."/>
            <person name="Yang H."/>
            <person name="Xiang J."/>
        </authorList>
    </citation>
    <scope>NUCLEOTIDE SEQUENCE [LARGE SCALE GENOMIC DNA]</scope>
    <source>
        <strain evidence="8">Shaxun</strain>
        <tissue evidence="8">Muscle</tissue>
    </source>
</reference>
<sequence>MKDVKLDLIQFPALVDVSELRVVPRSMRAHKDLKEDIYYGQTSPSNFKVEFFCKNSKNASAAIYQKIGNLDFSEKGHIQLIPKTKITTEHLVVRGRYHKLTLCVYGSIASQRESSESPPPPPPPPPPPSHPVKENPTDVKQGVEDISPIETIKSTSRPSNWDWEVAKESHPDNSHFSDFPSQNTESLEQKPTDPVTPHPPVRRGPRTPSPPPPPSTEQWENPEQGDHWSEEEPVSPEEWQTQDLWVEGQPTEPPPPLPPSEEPAGNWEENDGAWETTDSWEPQDAAEWDESERGEDWKRDQGDRRRKGKGPRTPPGEPRSPRSYESKRKRDIPENQRKRTLMTGREDEGSRRCSLNPSVQTDFQRTRAFILDKLGKPNSLYVGSHEDADDEEGMGEAYEEISDEEVLEDESFLENMDIDNLVTGGDVSQFDPFQFEPEPFKILTSLESLNQRTVETPTADDDRTYLQDLLSKEDDRGPKWVAALEEITNLLLCSQLVIEEEDTNKICDWTIDALDYSLAQKQPLAVNIRQLKAGMKLVSCLCNLKEDFTRQLVERDVLNKLLALLFEDFMASSLKLLIFKALDSVSNWQVGLDKFLDQDNCGYKKLLKFLMMEQTVRVVQAGSALLQKIHFYENLGTLKETVESNSGETVERDGPSRRVQTPSSLEETFPDIPESKGQPFEAEFPNIDESVIKKLQECLDEVQSIFKKDAALHQSIPDNGSTFGGSRRYCCGLSVHRMFANRDFLASLTLLLCCPSTACNLSVVTTVKELLSALIASLPGVFYCIKPEVVKVLFQTLTSSDEDEPDEFSLQQIAMEIMHKIAALQVLDSLMHKLTTERISEQRANLVECLEQAFSLTFNPVGREALADIFSKEDYLKYLLMLLRPKEPEGEAGDPQPKKNAVDGYLRHLLWTILQYSEDMNLLKKHTDALRDQVYDKDLQKWLSPLKMGSFDSSMAGPLVEYIHSCCDDLATDFTNIAPGILTCLRVLRYLTCTPATSIGAQQKNLSYQLAIMETFSSGGVPALSTCIKKISDFLLRPWQMGHCLTSKQQHLADTIALSALKVLKAILTEIFSTGEVQYKDDRPVSSLVSLHTVMCCAPPGGTLGRKSQEIHQDIIDILLTYTTAPSVAPQSTQVFSHILEGLVCCQTYSRFLTAADSGDSFTGRHHSNSPVKEALECPHLVSEYCLKRHHNRNCMFVLEAITSTLITNDSGNLEPSSIEVAQVLSLFVYLVSQPSIKAAFLDLINSSLGNDDPLYDILKKLLTLMNIPFESPAHLQAQECVVACLQSVCSPDITLLSDEGLSTPDLLANSLPGKEHMELISTSLLDHVTSPSHSYASILPALRMIATLLDHDYGFNNVKGALLKQQGILSEFYKRLTGAFTRDSSDYLSTLSTAVDLLHFLVSVESYHDDEQPDAIRYRTQALTAGELRALIKWESDDQPLKQLEKILVECCKEDEKLETLLDSLSSLLQLLDSADLAEKTSEPQEQNLPPPARKLTDQFSNRLVFFLSEEEDDRFVPGIWIGLPPMDEMDTDPEMVKCDLEEMRSTIIPDFNLKEELEKGLLTEDRSPDKPKHRRTGSYTALTSKGTGQFSNTIRRAHNSGFRGGKRNYDIFRQRAQNTSRPPSMHVDDFMNIENTPGSGENQYNRNQPQRRGMGVPRGSRGSRGGFRQWSGPSFRRDECTMNLNNTETHGQRPSKGMPRGRGQWGPGRKPMRSNYHQGPADRSYMQRRPDPRSEGRPPPRSPVGPQTYNNRPGSADRIRGPYRGMHTMGPRGSPSQGEVVGATGVDIGLGTLT</sequence>
<feature type="compositionally biased region" description="Polar residues" evidence="6">
    <location>
        <begin position="176"/>
        <end position="186"/>
    </location>
</feature>
<feature type="compositionally biased region" description="Pro residues" evidence="6">
    <location>
        <begin position="117"/>
        <end position="130"/>
    </location>
</feature>
<dbReference type="SUPFAM" id="SSF48371">
    <property type="entry name" value="ARM repeat"/>
    <property type="match status" value="1"/>
</dbReference>
<keyword evidence="5" id="KW-0539">Nucleus</keyword>
<accession>A0A2G8JT24</accession>
<evidence type="ECO:0000256" key="5">
    <source>
        <dbReference type="ARBA" id="ARBA00023242"/>
    </source>
</evidence>
<feature type="region of interest" description="Disordered" evidence="6">
    <location>
        <begin position="110"/>
        <end position="359"/>
    </location>
</feature>
<feature type="compositionally biased region" description="Basic and acidic residues" evidence="6">
    <location>
        <begin position="164"/>
        <end position="175"/>
    </location>
</feature>
<proteinExistence type="inferred from homology"/>
<dbReference type="Proteomes" id="UP000230750">
    <property type="component" value="Unassembled WGS sequence"/>
</dbReference>